<feature type="signal peptide" evidence="13">
    <location>
        <begin position="1"/>
        <end position="24"/>
    </location>
</feature>
<feature type="region of interest" description="Disordered" evidence="11">
    <location>
        <begin position="1116"/>
        <end position="1175"/>
    </location>
</feature>
<evidence type="ECO:0000256" key="7">
    <source>
        <dbReference type="ARBA" id="ARBA00022741"/>
    </source>
</evidence>
<feature type="chain" id="PRO_5004017842" description="non-specific serine/threonine protein kinase" evidence="13">
    <location>
        <begin position="25"/>
        <end position="1264"/>
    </location>
</feature>
<dbReference type="SUPFAM" id="SSF50998">
    <property type="entry name" value="Quinoprotein alcohol dehydrogenase-like"/>
    <property type="match status" value="1"/>
</dbReference>
<reference evidence="16 17" key="1">
    <citation type="journal article" date="2004" name="Nature">
        <title>Genome sequence of the ultrasmall unicellular red alga Cyanidioschyzon merolae 10D.</title>
        <authorList>
            <person name="Matsuzaki M."/>
            <person name="Misumi O."/>
            <person name="Shin-i T."/>
            <person name="Maruyama S."/>
            <person name="Takahara M."/>
            <person name="Miyagishima S."/>
            <person name="Mori T."/>
            <person name="Nishida K."/>
            <person name="Yagisawa F."/>
            <person name="Nishida K."/>
            <person name="Yoshida Y."/>
            <person name="Nishimura Y."/>
            <person name="Nakao S."/>
            <person name="Kobayashi T."/>
            <person name="Momoyama Y."/>
            <person name="Higashiyama T."/>
            <person name="Minoda A."/>
            <person name="Sano M."/>
            <person name="Nomoto H."/>
            <person name="Oishi K."/>
            <person name="Hayashi H."/>
            <person name="Ohta F."/>
            <person name="Nishizaka S."/>
            <person name="Haga S."/>
            <person name="Miura S."/>
            <person name="Morishita T."/>
            <person name="Kabeya Y."/>
            <person name="Terasawa K."/>
            <person name="Suzuki Y."/>
            <person name="Ishii Y."/>
            <person name="Asakawa S."/>
            <person name="Takano H."/>
            <person name="Ohta N."/>
            <person name="Kuroiwa H."/>
            <person name="Tanaka K."/>
            <person name="Shimizu N."/>
            <person name="Sugano S."/>
            <person name="Sato N."/>
            <person name="Nozaki H."/>
            <person name="Ogasawara N."/>
            <person name="Kohara Y."/>
            <person name="Kuroiwa T."/>
        </authorList>
    </citation>
    <scope>NUCLEOTIDE SEQUENCE [LARGE SCALE GENOMIC DNA]</scope>
    <source>
        <strain evidence="16 17">10D</strain>
    </source>
</reference>
<dbReference type="Proteomes" id="UP000007014">
    <property type="component" value="Chromosome 13"/>
</dbReference>
<feature type="region of interest" description="Disordered" evidence="11">
    <location>
        <begin position="323"/>
        <end position="342"/>
    </location>
</feature>
<evidence type="ECO:0000256" key="6">
    <source>
        <dbReference type="ARBA" id="ARBA00022729"/>
    </source>
</evidence>
<dbReference type="OrthoDB" id="63989at2759"/>
<dbReference type="PROSITE" id="PS51392">
    <property type="entry name" value="KEN"/>
    <property type="match status" value="1"/>
</dbReference>
<proteinExistence type="predicted"/>
<evidence type="ECO:0000256" key="4">
    <source>
        <dbReference type="ARBA" id="ARBA00022679"/>
    </source>
</evidence>
<dbReference type="PANTHER" id="PTHR13954">
    <property type="entry name" value="IRE1-RELATED"/>
    <property type="match status" value="1"/>
</dbReference>
<feature type="domain" description="KEN" evidence="15">
    <location>
        <begin position="938"/>
        <end position="1100"/>
    </location>
</feature>
<keyword evidence="3" id="KW-0723">Serine/threonine-protein kinase</keyword>
<feature type="region of interest" description="Disordered" evidence="11">
    <location>
        <begin position="41"/>
        <end position="61"/>
    </location>
</feature>
<dbReference type="PROSITE" id="PS50011">
    <property type="entry name" value="PROTEIN_KINASE_DOM"/>
    <property type="match status" value="1"/>
</dbReference>
<dbReference type="InterPro" id="IPR000719">
    <property type="entry name" value="Prot_kinase_dom"/>
</dbReference>
<sequence>MGSARRGRFRPFLALLLLTPIVLQCVLFTLGADAFRQHRSTRKNSELSSGDQLFPQGATGSRAGRPTMLIAALLDGTVRALDVPSGQTLWHINTDPVALDGGYNTRAKSDDQLGHSPTSGLARREAAASTQQRQRSGKGTDGPPANTLNRDQSVPSPEPYHGDARVAEVSKPLPSQPAPAPAVPYGIPIQRRETRAFTVRLRDGELLRRISFEDDEASRRCKWDDATSAGGGATGIGSRPDQRHSEQPLEKENAEPVLVITRTDSGMRFVDPLTGEASWNVTYADYEMYLLDEPAHYAGEFLAPFLFGRRVLAGESRCPARHMVSSDTLEESPLDPEDPQVPRAARPVQNKARYVAILADNGRFVVVRDADRGTTMWSAEFPYPILSLRAIGDIVLITDTAASSPVALPDGGTSDAVRATRHFWQWSRPVPLQSPDPPTTLRYRDEWQQMCLPPSAELYRKPRGMPQNAYSSFGTSVYDHAPVHGGVLLVVAIFFAGIGPLALALALWTIWRMRRTEREQRHSSERQRTPSPPPVLRRRETKRVMMMTGATQPRAARAQENDRSRGFERSSLVPKPVPIQRVERPRSVTDSATGSEAPLPTGYQKVGRLLISPNVIGYGSHGTSVYEGLLLPGYRRVAVKRLLKSFYQIARREIEVLIELDESCQHILRYYAMEESGDFIYVALELCAGSLQDRVERGELPATRCPLLDELSTEVDRRAAGPLQLGPPPATVRALRGLLLGIAELHDHGIVHRDLKPANVLLAIGSDDIVKIADVGLAKRLDAGRGSFTAGATAVGSVGWRPPEVLRGASLFEGLNSVHSETSAVDDARERAGDATACESMTHSENGGADAARPARLTRAVDIFSVGCITYYVLTMGSHPFGELVFQRDANILAGAADLSALRAWPEAFDLVRLAIQHEPERRPSAKALLGHPFFWSDARKLQFLIDVSDALFEHPDSRYLRQEIERGCESTVLGPLGNWSLRMDTSVLLSLRGRSYNGSSIVDLLRLARNKRTHYHQQPDAVKALLGPIPVEDDPMEVRSRDNAVNTSTLETTRAKASTNSNLYTYFASRFPNLFMHVYAFAIRTGLALSEHFQRYPSRELIQYYEHDESIFSLTTNTSTGPGESSTSAMPDSSSSSSSSSSSAEADVHTTASVVADERVPSTQTTLPSSRPMPGRRVYSRALFDRVRQEISENPGLSEELDASLLQLSGPHPLRRRSCEFFLASTVVNKPERDHGAEVDQALMRLPSLLAPVSSASWQSLAS</sequence>
<evidence type="ECO:0000256" key="1">
    <source>
        <dbReference type="ARBA" id="ARBA00004167"/>
    </source>
</evidence>
<feature type="compositionally biased region" description="Low complexity" evidence="11">
    <location>
        <begin position="1126"/>
        <end position="1144"/>
    </location>
</feature>
<dbReference type="Pfam" id="PF00069">
    <property type="entry name" value="Pkinase"/>
    <property type="match status" value="1"/>
</dbReference>
<comment type="subcellular location">
    <subcellularLocation>
        <location evidence="1">Membrane</location>
        <topology evidence="1">Single-pass membrane protein</topology>
    </subcellularLocation>
</comment>
<name>M1V5R8_CYAM1</name>
<dbReference type="InterPro" id="IPR011009">
    <property type="entry name" value="Kinase-like_dom_sf"/>
</dbReference>
<dbReference type="Gene3D" id="3.30.200.20">
    <property type="entry name" value="Phosphorylase Kinase, domain 1"/>
    <property type="match status" value="1"/>
</dbReference>
<protein>
    <recommendedName>
        <fullName evidence="2">non-specific serine/threonine protein kinase</fullName>
        <ecNumber evidence="2">2.7.11.1</ecNumber>
    </recommendedName>
</protein>
<dbReference type="KEGG" id="cme:CYME_CMM326C"/>
<dbReference type="SUPFAM" id="SSF56112">
    <property type="entry name" value="Protein kinase-like (PK-like)"/>
    <property type="match status" value="1"/>
</dbReference>
<evidence type="ECO:0000259" key="14">
    <source>
        <dbReference type="PROSITE" id="PS50011"/>
    </source>
</evidence>
<dbReference type="FunFam" id="3.30.200.20:FF:000077">
    <property type="entry name" value="Putative Serine/threonine-protein kinase/endoribonuclease IRE1"/>
    <property type="match status" value="1"/>
</dbReference>
<feature type="transmembrane region" description="Helical" evidence="12">
    <location>
        <begin position="486"/>
        <end position="511"/>
    </location>
</feature>
<keyword evidence="12" id="KW-0472">Membrane</keyword>
<dbReference type="GO" id="GO:0006397">
    <property type="term" value="P:mRNA processing"/>
    <property type="evidence" value="ECO:0007669"/>
    <property type="project" value="InterPro"/>
</dbReference>
<feature type="compositionally biased region" description="Basic and acidic residues" evidence="11">
    <location>
        <begin position="518"/>
        <end position="528"/>
    </location>
</feature>
<feature type="region of interest" description="Disordered" evidence="11">
    <location>
        <begin position="218"/>
        <end position="254"/>
    </location>
</feature>
<dbReference type="GO" id="GO:0036498">
    <property type="term" value="P:IRE1-mediated unfolded protein response"/>
    <property type="evidence" value="ECO:0007669"/>
    <property type="project" value="TreeGrafter"/>
</dbReference>
<dbReference type="STRING" id="280699.M1V5R8"/>
<dbReference type="InterPro" id="IPR011047">
    <property type="entry name" value="Quinoprotein_ADH-like_sf"/>
</dbReference>
<dbReference type="InterPro" id="IPR010513">
    <property type="entry name" value="KEN_dom"/>
</dbReference>
<dbReference type="AlphaFoldDB" id="M1V5R8"/>
<evidence type="ECO:0000256" key="5">
    <source>
        <dbReference type="ARBA" id="ARBA00022692"/>
    </source>
</evidence>
<evidence type="ECO:0000256" key="8">
    <source>
        <dbReference type="ARBA" id="ARBA00022777"/>
    </source>
</evidence>
<feature type="compositionally biased region" description="Basic and acidic residues" evidence="11">
    <location>
        <begin position="240"/>
        <end position="254"/>
    </location>
</feature>
<evidence type="ECO:0000256" key="13">
    <source>
        <dbReference type="SAM" id="SignalP"/>
    </source>
</evidence>
<dbReference type="EC" id="2.7.11.1" evidence="2"/>
<evidence type="ECO:0000256" key="12">
    <source>
        <dbReference type="SAM" id="Phobius"/>
    </source>
</evidence>
<dbReference type="PROSITE" id="PS00108">
    <property type="entry name" value="PROTEIN_KINASE_ST"/>
    <property type="match status" value="1"/>
</dbReference>
<evidence type="ECO:0000256" key="9">
    <source>
        <dbReference type="ARBA" id="ARBA00022840"/>
    </source>
</evidence>
<feature type="compositionally biased region" description="Acidic residues" evidence="11">
    <location>
        <begin position="328"/>
        <end position="338"/>
    </location>
</feature>
<accession>M1V5R8</accession>
<dbReference type="SMART" id="SM00220">
    <property type="entry name" value="S_TKc"/>
    <property type="match status" value="1"/>
</dbReference>
<feature type="compositionally biased region" description="Polar residues" evidence="11">
    <location>
        <begin position="1116"/>
        <end position="1125"/>
    </location>
</feature>
<dbReference type="GO" id="GO:0051082">
    <property type="term" value="F:unfolded protein binding"/>
    <property type="evidence" value="ECO:0007669"/>
    <property type="project" value="TreeGrafter"/>
</dbReference>
<dbReference type="Gene3D" id="1.10.510.10">
    <property type="entry name" value="Transferase(Phosphotransferase) domain 1"/>
    <property type="match status" value="1"/>
</dbReference>
<keyword evidence="9" id="KW-0067">ATP-binding</keyword>
<dbReference type="GO" id="GO:1990604">
    <property type="term" value="C:IRE1-TRAF2-ASK1 complex"/>
    <property type="evidence" value="ECO:0007669"/>
    <property type="project" value="TreeGrafter"/>
</dbReference>
<dbReference type="GO" id="GO:0004521">
    <property type="term" value="F:RNA endonuclease activity"/>
    <property type="evidence" value="ECO:0007669"/>
    <property type="project" value="InterPro"/>
</dbReference>
<dbReference type="InterPro" id="IPR008271">
    <property type="entry name" value="Ser/Thr_kinase_AS"/>
</dbReference>
<feature type="compositionally biased region" description="Basic and acidic residues" evidence="11">
    <location>
        <begin position="557"/>
        <end position="568"/>
    </location>
</feature>
<evidence type="ECO:0000256" key="2">
    <source>
        <dbReference type="ARBA" id="ARBA00012513"/>
    </source>
</evidence>
<dbReference type="GeneID" id="16994988"/>
<keyword evidence="8 16" id="KW-0418">Kinase</keyword>
<dbReference type="InterPro" id="IPR045133">
    <property type="entry name" value="IRE1/2-like"/>
</dbReference>
<keyword evidence="5 12" id="KW-0812">Transmembrane</keyword>
<organism evidence="16 17">
    <name type="scientific">Cyanidioschyzon merolae (strain NIES-3377 / 10D)</name>
    <name type="common">Unicellular red alga</name>
    <dbReference type="NCBI Taxonomy" id="280699"/>
    <lineage>
        <taxon>Eukaryota</taxon>
        <taxon>Rhodophyta</taxon>
        <taxon>Bangiophyceae</taxon>
        <taxon>Cyanidiales</taxon>
        <taxon>Cyanidiaceae</taxon>
        <taxon>Cyanidioschyzon</taxon>
    </lineage>
</organism>
<dbReference type="eggNOG" id="KOG1027">
    <property type="taxonomic scope" value="Eukaryota"/>
</dbReference>
<evidence type="ECO:0000256" key="3">
    <source>
        <dbReference type="ARBA" id="ARBA00022527"/>
    </source>
</evidence>
<feature type="region of interest" description="Disordered" evidence="11">
    <location>
        <begin position="518"/>
        <end position="600"/>
    </location>
</feature>
<evidence type="ECO:0000259" key="15">
    <source>
        <dbReference type="PROSITE" id="PS51392"/>
    </source>
</evidence>
<gene>
    <name evidence="16" type="ORF">CYME_CMM326C</name>
</gene>
<dbReference type="Gene3D" id="1.20.1440.180">
    <property type="entry name" value="KEN domain"/>
    <property type="match status" value="1"/>
</dbReference>
<keyword evidence="6 13" id="KW-0732">Signal</keyword>
<feature type="compositionally biased region" description="Polar residues" evidence="11">
    <location>
        <begin position="146"/>
        <end position="155"/>
    </location>
</feature>
<feature type="region of interest" description="Disordered" evidence="11">
    <location>
        <begin position="103"/>
        <end position="162"/>
    </location>
</feature>
<keyword evidence="7" id="KW-0547">Nucleotide-binding</keyword>
<evidence type="ECO:0000313" key="16">
    <source>
        <dbReference type="EMBL" id="BAM81145.1"/>
    </source>
</evidence>
<keyword evidence="4" id="KW-0808">Transferase</keyword>
<dbReference type="Pfam" id="PF06479">
    <property type="entry name" value="Ribonuc_2-5A"/>
    <property type="match status" value="1"/>
</dbReference>
<dbReference type="GO" id="GO:0005524">
    <property type="term" value="F:ATP binding"/>
    <property type="evidence" value="ECO:0007669"/>
    <property type="project" value="UniProtKB-KW"/>
</dbReference>
<evidence type="ECO:0000313" key="17">
    <source>
        <dbReference type="Proteomes" id="UP000007014"/>
    </source>
</evidence>
<keyword evidence="17" id="KW-1185">Reference proteome</keyword>
<evidence type="ECO:0000256" key="10">
    <source>
        <dbReference type="ARBA" id="ARBA00022989"/>
    </source>
</evidence>
<dbReference type="RefSeq" id="XP_005537181.1">
    <property type="nucleotide sequence ID" value="XM_005537124.1"/>
</dbReference>
<keyword evidence="10 12" id="KW-1133">Transmembrane helix</keyword>
<dbReference type="GO" id="GO:0004674">
    <property type="term" value="F:protein serine/threonine kinase activity"/>
    <property type="evidence" value="ECO:0007669"/>
    <property type="project" value="UniProtKB-KW"/>
</dbReference>
<dbReference type="EMBL" id="AP006495">
    <property type="protein sequence ID" value="BAM81145.1"/>
    <property type="molecule type" value="Genomic_DNA"/>
</dbReference>
<feature type="domain" description="Protein kinase" evidence="14">
    <location>
        <begin position="610"/>
        <end position="935"/>
    </location>
</feature>
<dbReference type="PANTHER" id="PTHR13954:SF6">
    <property type="entry name" value="NON-SPECIFIC SERINE_THREONINE PROTEIN KINASE"/>
    <property type="match status" value="1"/>
</dbReference>
<reference evidence="16 17" key="2">
    <citation type="journal article" date="2007" name="BMC Biol.">
        <title>A 100%-complete sequence reveals unusually simple genomic features in the hot-spring red alga Cyanidioschyzon merolae.</title>
        <authorList>
            <person name="Nozaki H."/>
            <person name="Takano H."/>
            <person name="Misumi O."/>
            <person name="Terasawa K."/>
            <person name="Matsuzaki M."/>
            <person name="Maruyama S."/>
            <person name="Nishida K."/>
            <person name="Yagisawa F."/>
            <person name="Yoshida Y."/>
            <person name="Fujiwara T."/>
            <person name="Takio S."/>
            <person name="Tamura K."/>
            <person name="Chung S.J."/>
            <person name="Nakamura S."/>
            <person name="Kuroiwa H."/>
            <person name="Tanaka K."/>
            <person name="Sato N."/>
            <person name="Kuroiwa T."/>
        </authorList>
    </citation>
    <scope>NUCLEOTIDE SEQUENCE [LARGE SCALE GENOMIC DNA]</scope>
    <source>
        <strain evidence="16 17">10D</strain>
    </source>
</reference>
<evidence type="ECO:0000256" key="11">
    <source>
        <dbReference type="SAM" id="MobiDB-lite"/>
    </source>
</evidence>
<dbReference type="InterPro" id="IPR038357">
    <property type="entry name" value="KEN_sf"/>
</dbReference>